<dbReference type="Proteomes" id="UP000033774">
    <property type="component" value="Unassembled WGS sequence"/>
</dbReference>
<proteinExistence type="predicted"/>
<sequence length="162" mass="17640">MSNPPVPVWETIVQALEARLRALEWPGLTVERNRTVEVSADECPFLALYEADEDEPEEDSAAARKSSGVEIELYLQAPRDHDTPGAALGADLNGLIAMVEFAVLEGTNQSPSWWPDGTVDIRRGAISRTLETGETSLPSGGAKIEFTVDYWTRPGDPYTPGP</sequence>
<protein>
    <recommendedName>
        <fullName evidence="3">Tail terminator</fullName>
    </recommendedName>
</protein>
<organism evidence="1 2">
    <name type="scientific">Elstera litoralis</name>
    <dbReference type="NCBI Taxonomy" id="552518"/>
    <lineage>
        <taxon>Bacteria</taxon>
        <taxon>Pseudomonadati</taxon>
        <taxon>Pseudomonadota</taxon>
        <taxon>Alphaproteobacteria</taxon>
        <taxon>Rhodospirillales</taxon>
        <taxon>Rhodospirillaceae</taxon>
        <taxon>Elstera</taxon>
    </lineage>
</organism>
<evidence type="ECO:0008006" key="3">
    <source>
        <dbReference type="Google" id="ProtNLM"/>
    </source>
</evidence>
<dbReference type="RefSeq" id="WP_045774533.1">
    <property type="nucleotide sequence ID" value="NZ_LAJY01000051.1"/>
</dbReference>
<reference evidence="1 2" key="1">
    <citation type="submission" date="2015-03" db="EMBL/GenBank/DDBJ databases">
        <title>Draft genome sequence of Elstera litoralis.</title>
        <authorList>
            <person name="Rahalkar M.C."/>
            <person name="Dhakephalkar P.K."/>
            <person name="Pore S.D."/>
            <person name="Arora P."/>
            <person name="Kapse N.G."/>
            <person name="Pandit P.S."/>
        </authorList>
    </citation>
    <scope>NUCLEOTIDE SEQUENCE [LARGE SCALE GENOMIC DNA]</scope>
    <source>
        <strain evidence="1 2">Dia-1</strain>
    </source>
</reference>
<comment type="caution">
    <text evidence="1">The sequence shown here is derived from an EMBL/GenBank/DDBJ whole genome shotgun (WGS) entry which is preliminary data.</text>
</comment>
<evidence type="ECO:0000313" key="2">
    <source>
        <dbReference type="Proteomes" id="UP000033774"/>
    </source>
</evidence>
<evidence type="ECO:0000313" key="1">
    <source>
        <dbReference type="EMBL" id="KJV10747.1"/>
    </source>
</evidence>
<accession>A0A0F3IVT8</accession>
<name>A0A0F3IVT8_9PROT</name>
<keyword evidence="2" id="KW-1185">Reference proteome</keyword>
<gene>
    <name evidence="1" type="ORF">VZ95_02840</name>
</gene>
<dbReference type="EMBL" id="LAJY01000051">
    <property type="protein sequence ID" value="KJV10747.1"/>
    <property type="molecule type" value="Genomic_DNA"/>
</dbReference>
<dbReference type="AlphaFoldDB" id="A0A0F3IVT8"/>